<dbReference type="Gene3D" id="3.20.20.80">
    <property type="entry name" value="Glycosidases"/>
    <property type="match status" value="1"/>
</dbReference>
<evidence type="ECO:0000313" key="5">
    <source>
        <dbReference type="Proteomes" id="UP000004310"/>
    </source>
</evidence>
<dbReference type="InterPro" id="IPR017853">
    <property type="entry name" value="GH"/>
</dbReference>
<dbReference type="SUPFAM" id="SSF51445">
    <property type="entry name" value="(Trans)glycosidases"/>
    <property type="match status" value="1"/>
</dbReference>
<dbReference type="EMBL" id="AATP01000009">
    <property type="protein sequence ID" value="EAU40123.1"/>
    <property type="molecule type" value="Genomic_DNA"/>
</dbReference>
<dbReference type="Proteomes" id="UP000004310">
    <property type="component" value="Unassembled WGS sequence"/>
</dbReference>
<dbReference type="Pfam" id="PF13547">
    <property type="entry name" value="GTA_TIM"/>
    <property type="match status" value="1"/>
</dbReference>
<dbReference type="CDD" id="cd19607">
    <property type="entry name" value="GTA_TIM-barrel-like"/>
    <property type="match status" value="1"/>
</dbReference>
<proteinExistence type="predicted"/>
<dbReference type="HOGENOM" id="CLU_007148_0_0_5"/>
<gene>
    <name evidence="4" type="ORF">FP2506_11222</name>
</gene>
<evidence type="ECO:0000259" key="2">
    <source>
        <dbReference type="Pfam" id="PF13550"/>
    </source>
</evidence>
<evidence type="ECO:0000313" key="4">
    <source>
        <dbReference type="EMBL" id="EAU40123.1"/>
    </source>
</evidence>
<keyword evidence="5" id="KW-1185">Reference proteome</keyword>
<feature type="domain" description="GTA TIM-barrel-like" evidence="1">
    <location>
        <begin position="429"/>
        <end position="728"/>
    </location>
</feature>
<evidence type="ECO:0000259" key="3">
    <source>
        <dbReference type="Pfam" id="PF23666"/>
    </source>
</evidence>
<dbReference type="STRING" id="217511.GCA_001463845_00985"/>
<protein>
    <submittedName>
        <fullName evidence="4">Uncharacterized protein</fullName>
    </submittedName>
</protein>
<dbReference type="InterPro" id="IPR032876">
    <property type="entry name" value="J_dom"/>
</dbReference>
<dbReference type="RefSeq" id="WP_007067379.1">
    <property type="nucleotide sequence ID" value="NZ_DS022272.1"/>
</dbReference>
<dbReference type="eggNOG" id="ENOG502Z84H">
    <property type="taxonomic scope" value="Bacteria"/>
</dbReference>
<feature type="domain" description="Rcc01698-like C-terminal" evidence="3">
    <location>
        <begin position="1036"/>
        <end position="1135"/>
    </location>
</feature>
<dbReference type="Pfam" id="PF13550">
    <property type="entry name" value="Phage-tail_3"/>
    <property type="match status" value="1"/>
</dbReference>
<accession>Q0FZ35</accession>
<dbReference type="Pfam" id="PF23666">
    <property type="entry name" value="Rcc01698_C"/>
    <property type="match status" value="1"/>
</dbReference>
<evidence type="ECO:0000259" key="1">
    <source>
        <dbReference type="Pfam" id="PF13547"/>
    </source>
</evidence>
<dbReference type="InterPro" id="IPR056490">
    <property type="entry name" value="Rcc01698_C"/>
</dbReference>
<feature type="domain" description="Tip attachment protein J" evidence="2">
    <location>
        <begin position="787"/>
        <end position="944"/>
    </location>
</feature>
<organism evidence="4 5">
    <name type="scientific">Fulvimarina pelagi HTCC2506</name>
    <dbReference type="NCBI Taxonomy" id="314231"/>
    <lineage>
        <taxon>Bacteria</taxon>
        <taxon>Pseudomonadati</taxon>
        <taxon>Pseudomonadota</taxon>
        <taxon>Alphaproteobacteria</taxon>
        <taxon>Hyphomicrobiales</taxon>
        <taxon>Aurantimonadaceae</taxon>
        <taxon>Fulvimarina</taxon>
    </lineage>
</organism>
<comment type="caution">
    <text evidence="4">The sequence shown here is derived from an EMBL/GenBank/DDBJ whole genome shotgun (WGS) entry which is preliminary data.</text>
</comment>
<dbReference type="InterPro" id="IPR025195">
    <property type="entry name" value="GTA_TIM_dom"/>
</dbReference>
<sequence length="1297" mass="141489">MATLLLQTAGSFIGGGIGGPIGAILGRAAGRLAGAAIDNGLFGTTEKREGPRLDAVRFMQADEGGGIPRIYGTARVAGQVIWATRFEEQIETERQGGKGGPPSVEVTTYSYFGNFAVGLCEGPIAGIRRIWADGEELDQTRYDIRVYRGRETQDGDPLIEAKQGSGNAPAYRGLAYLVFQRLPLERWGNRIPQISCEVMRPVGDLENRIEAITIIPGATEHGFDPEPVREEIGEGEDRILNRNVTFGESDWTASIDEMDRLLPKLSRAALVVAWFGDDLRAGHCEIRPGVEIRERKEDEAWRVGETDRAEARLVSRIDGAPAYGGTPSDKGVVRAIEDLRDRGLAVTYYPFLLMDVPPDNDLPDPYGGSRQAAFPWRGRMTLDRAEIVSGSADRTATARADIERFVGTASRHDFVWENDRLRYHGPEEWSYRRMIFHQAHLAERGGASAFVIGSEMRGLTRIRDHQGRFPFVEALIAIAAEIKAMMPGAIVTYAADWSEYACYRPADGTGEVHFNLDPLWASDAIDVVGIDNYLPLSDWRSDGEPGEETPSQYDRDALAGDLDSGEWFDWSYATPSDRRAGIRTPITDGAAGKPFVYRDKDIAGWWSQSHRNRIGGVETGLPTSWVPMSKPIWFTELGCPAIDRGGNQPNVFVDPKSSESFTPYHSSGFRDDLAQRRFLEASLLGWKEKIGPLGAALNPISPLYGGPMVDPGAIHVWTWDARPYPAFPQRTDLWTDGTNWRLGHWLNGRLANAPADALIKAILEDHGITGYDVSGVEAVLDGYIVDGPRTAREEIETILSLIGGVAVCSDGILKFASLSRRSGEHGIKALVDGEGPIVELRRSEAGERPDEIAIRYLDPDRAYQPGTSSAARDGILIPRTGVSTFPAVLNSELAERYAARLMGENGPAREEMRFALAPSEAAIEAGDVLTFDDREGRWLAVRIESGDERRIEARRLVPSEAVGSGVGRSAEGVVVPAKPVVASRPFHALVDLPVLPGRATGGAAVALHARPWMPFVVFAGSGEGRLTHRTVVDIPATLGRLTENFRPGVFGVIDHTASMTVRLARGTLSNVTRDGLLAGENAAALIAEDGRVEVFQFQDAEEIAPGTFHLAVFLRGQAGTEADASVPFFEGTRFVLLNDALRRLDLDESEIGRSLKIRFAPVGRPLDDPAVIETTAVMGLRAVEPYAPVHLRAGFEANGDCRLGWIRRTRIGGDSWEAEEVPLGEERELYRLTISVTGSPSPSLTLDVADPDFQLSADLQTETFGELPARLTASVAQVSPVWGPGKATSRTFQRPQA</sequence>
<reference evidence="4 5" key="1">
    <citation type="journal article" date="2010" name="J. Bacteriol.">
        <title>Genome sequence of Fulvimarina pelagi HTCC2506T, a Mn(II)-oxidizing alphaproteobacterium possessing an aerobic anoxygenic photosynthetic gene cluster and Xanthorhodopsin.</title>
        <authorList>
            <person name="Kang I."/>
            <person name="Oh H.M."/>
            <person name="Lim S.I."/>
            <person name="Ferriera S."/>
            <person name="Giovannoni S.J."/>
            <person name="Cho J.C."/>
        </authorList>
    </citation>
    <scope>NUCLEOTIDE SEQUENCE [LARGE SCALE GENOMIC DNA]</scope>
    <source>
        <strain evidence="4 5">HTCC2506</strain>
    </source>
</reference>
<name>Q0FZ35_9HYPH</name>